<dbReference type="AlphaFoldDB" id="A0AAW4XTP1"/>
<dbReference type="EMBL" id="JAJNCT010000005">
    <property type="protein sequence ID" value="MCD2164344.1"/>
    <property type="molecule type" value="Genomic_DNA"/>
</dbReference>
<protein>
    <submittedName>
        <fullName evidence="1">Uncharacterized protein</fullName>
    </submittedName>
</protein>
<name>A0AAW4XTP1_9BURK</name>
<keyword evidence="2" id="KW-1185">Reference proteome</keyword>
<dbReference type="RefSeq" id="WP_230771603.1">
    <property type="nucleotide sequence ID" value="NZ_JAJNCT010000005.1"/>
</dbReference>
<sequence>MLSTNTTHTAYHAPVFEPTVDELAVLKKLELGEKISLEDAVHAHVSKRLLERGMVVEREGYMAITAEGLQQIKRNDA</sequence>
<proteinExistence type="predicted"/>
<gene>
    <name evidence="1" type="ORF">LPW39_04270</name>
</gene>
<reference evidence="1 2" key="1">
    <citation type="submission" date="2021-11" db="EMBL/GenBank/DDBJ databases">
        <title>Genome sequence.</title>
        <authorList>
            <person name="Sun Q."/>
        </authorList>
    </citation>
    <scope>NUCLEOTIDE SEQUENCE [LARGE SCALE GENOMIC DNA]</scope>
    <source>
        <strain evidence="1 2">KCTC 12005</strain>
    </source>
</reference>
<evidence type="ECO:0000313" key="1">
    <source>
        <dbReference type="EMBL" id="MCD2164344.1"/>
    </source>
</evidence>
<accession>A0AAW4XTP1</accession>
<comment type="caution">
    <text evidence="1">The sequence shown here is derived from an EMBL/GenBank/DDBJ whole genome shotgun (WGS) entry which is preliminary data.</text>
</comment>
<organism evidence="1 2">
    <name type="scientific">Comamonas koreensis</name>
    <dbReference type="NCBI Taxonomy" id="160825"/>
    <lineage>
        <taxon>Bacteria</taxon>
        <taxon>Pseudomonadati</taxon>
        <taxon>Pseudomonadota</taxon>
        <taxon>Betaproteobacteria</taxon>
        <taxon>Burkholderiales</taxon>
        <taxon>Comamonadaceae</taxon>
        <taxon>Comamonas</taxon>
    </lineage>
</organism>
<evidence type="ECO:0000313" key="2">
    <source>
        <dbReference type="Proteomes" id="UP001199260"/>
    </source>
</evidence>
<dbReference type="Proteomes" id="UP001199260">
    <property type="component" value="Unassembled WGS sequence"/>
</dbReference>